<evidence type="ECO:0000313" key="1">
    <source>
        <dbReference type="EMBL" id="KAE9383926.1"/>
    </source>
</evidence>
<organism evidence="1 2">
    <name type="scientific">Gymnopus androsaceus JB14</name>
    <dbReference type="NCBI Taxonomy" id="1447944"/>
    <lineage>
        <taxon>Eukaryota</taxon>
        <taxon>Fungi</taxon>
        <taxon>Dikarya</taxon>
        <taxon>Basidiomycota</taxon>
        <taxon>Agaricomycotina</taxon>
        <taxon>Agaricomycetes</taxon>
        <taxon>Agaricomycetidae</taxon>
        <taxon>Agaricales</taxon>
        <taxon>Marasmiineae</taxon>
        <taxon>Omphalotaceae</taxon>
        <taxon>Gymnopus</taxon>
    </lineage>
</organism>
<keyword evidence="2" id="KW-1185">Reference proteome</keyword>
<dbReference type="EMBL" id="ML770282">
    <property type="protein sequence ID" value="KAE9383926.1"/>
    <property type="molecule type" value="Genomic_DNA"/>
</dbReference>
<proteinExistence type="predicted"/>
<protein>
    <submittedName>
        <fullName evidence="1">Uncharacterized protein</fullName>
    </submittedName>
</protein>
<accession>A0A6A4GEE8</accession>
<name>A0A6A4GEE8_9AGAR</name>
<dbReference type="OrthoDB" id="3014592at2759"/>
<gene>
    <name evidence="1" type="ORF">BT96DRAFT_1008624</name>
</gene>
<evidence type="ECO:0000313" key="2">
    <source>
        <dbReference type="Proteomes" id="UP000799118"/>
    </source>
</evidence>
<reference evidence="1" key="1">
    <citation type="journal article" date="2019" name="Environ. Microbiol.">
        <title>Fungal ecological strategies reflected in gene transcription - a case study of two litter decomposers.</title>
        <authorList>
            <person name="Barbi F."/>
            <person name="Kohler A."/>
            <person name="Barry K."/>
            <person name="Baskaran P."/>
            <person name="Daum C."/>
            <person name="Fauchery L."/>
            <person name="Ihrmark K."/>
            <person name="Kuo A."/>
            <person name="LaButti K."/>
            <person name="Lipzen A."/>
            <person name="Morin E."/>
            <person name="Grigoriev I.V."/>
            <person name="Henrissat B."/>
            <person name="Lindahl B."/>
            <person name="Martin F."/>
        </authorList>
    </citation>
    <scope>NUCLEOTIDE SEQUENCE</scope>
    <source>
        <strain evidence="1">JB14</strain>
    </source>
</reference>
<dbReference type="AlphaFoldDB" id="A0A6A4GEE8"/>
<dbReference type="Proteomes" id="UP000799118">
    <property type="component" value="Unassembled WGS sequence"/>
</dbReference>
<sequence length="441" mass="48739">MGLFPFRDRVRNYVRSEFTGTLAIKSGHHPILETLQSVGTLIPNDVYSDDSSSFQIIQGPKKEHVSTLSRPSRCAVASFLQSMPAFADDVEKNLSTFASEMTTSAKIFGNQCFSSSTAGLELARLANLPSDVLVEANRVSKHLTKLQTEDKQQSDSAKIAIRRKALLKLRTNLTQALEHSALPDEELLAIPTRSTTTPIRREASFTSDRRTCTLNRVKRGAASESALEVASTFFPISSSRCVINLLCSVLAAWLNCRITPLQSGFPRLHTIPSFPDEKTVELEPALILKMIYSWRERVVGQRAMLSQRRARLRGHPALGDHHKIRMPGFVDRRMYPPPPQTLTDLAIDIQGPLSNLVADVEVLGADGTAKRHLSSRERINLGTLIEIGLSLVHIVTSVIVTGSNPKRYSPTYHLSTRDLPPPVPSRLVSLPLCPTVRTLVV</sequence>